<dbReference type="PANTHER" id="PTHR16064:SF3">
    <property type="entry name" value="BTB_POZ DOMAIN-CONTAINING PROTEIN 7"/>
    <property type="match status" value="1"/>
</dbReference>
<evidence type="ECO:0008006" key="3">
    <source>
        <dbReference type="Google" id="ProtNLM"/>
    </source>
</evidence>
<organism evidence="1 2">
    <name type="scientific">Strongylus vulgaris</name>
    <name type="common">Blood worm</name>
    <dbReference type="NCBI Taxonomy" id="40348"/>
    <lineage>
        <taxon>Eukaryota</taxon>
        <taxon>Metazoa</taxon>
        <taxon>Ecdysozoa</taxon>
        <taxon>Nematoda</taxon>
        <taxon>Chromadorea</taxon>
        <taxon>Rhabditida</taxon>
        <taxon>Rhabditina</taxon>
        <taxon>Rhabditomorpha</taxon>
        <taxon>Strongyloidea</taxon>
        <taxon>Strongylidae</taxon>
        <taxon>Strongylus</taxon>
    </lineage>
</organism>
<dbReference type="InterPro" id="IPR042345">
    <property type="entry name" value="Btbd7"/>
</dbReference>
<protein>
    <recommendedName>
        <fullName evidence="3">BTB domain-containing protein</fullName>
    </recommendedName>
</protein>
<dbReference type="Proteomes" id="UP000270094">
    <property type="component" value="Unassembled WGS sequence"/>
</dbReference>
<dbReference type="OrthoDB" id="2347980at2759"/>
<dbReference type="PANTHER" id="PTHR16064">
    <property type="entry name" value="BTB POZ DOMAIN CONTAINING 7"/>
    <property type="match status" value="1"/>
</dbReference>
<evidence type="ECO:0000313" key="1">
    <source>
        <dbReference type="EMBL" id="VDM80032.1"/>
    </source>
</evidence>
<gene>
    <name evidence="1" type="ORF">SVUK_LOCUS15030</name>
</gene>
<dbReference type="InterPro" id="IPR011333">
    <property type="entry name" value="SKP1/BTB/POZ_sf"/>
</dbReference>
<proteinExistence type="predicted"/>
<dbReference type="Gene3D" id="3.30.710.10">
    <property type="entry name" value="Potassium Channel Kv1.1, Chain A"/>
    <property type="match status" value="1"/>
</dbReference>
<evidence type="ECO:0000313" key="2">
    <source>
        <dbReference type="Proteomes" id="UP000270094"/>
    </source>
</evidence>
<dbReference type="EMBL" id="UYYB01107153">
    <property type="protein sequence ID" value="VDM80032.1"/>
    <property type="molecule type" value="Genomic_DNA"/>
</dbReference>
<reference evidence="1 2" key="1">
    <citation type="submission" date="2018-11" db="EMBL/GenBank/DDBJ databases">
        <authorList>
            <consortium name="Pathogen Informatics"/>
        </authorList>
    </citation>
    <scope>NUCLEOTIDE SEQUENCE [LARGE SCALE GENOMIC DNA]</scope>
</reference>
<accession>A0A3P7LLM4</accession>
<name>A0A3P7LLM4_STRVU</name>
<dbReference type="AlphaFoldDB" id="A0A3P7LLM4"/>
<keyword evidence="2" id="KW-1185">Reference proteome</keyword>
<dbReference type="SUPFAM" id="SSF54695">
    <property type="entry name" value="POZ domain"/>
    <property type="match status" value="1"/>
</dbReference>
<dbReference type="GO" id="GO:0061138">
    <property type="term" value="P:morphogenesis of a branching epithelium"/>
    <property type="evidence" value="ECO:0007669"/>
    <property type="project" value="InterPro"/>
</dbReference>
<sequence length="195" mass="21496">MASKDGDLKIILASPNSNEEKPAKACIPDYSIRCDSSIVASRSEVFRGLLKHIGEGNSVVLDETLLPRGFATVLIHFLYTDELDFSLVLFFVFTAHDTSNEPDFFKVPETTLSQSSLSEARAIVAGRAPHSPLHYAIQLIHIAKFFILEKLAQLCEDVIVSALCQESCVSILSWAIDGGSQYVAQRAQRLAYFPC</sequence>